<dbReference type="EMBL" id="CACTIH010009569">
    <property type="protein sequence ID" value="CAA3032371.1"/>
    <property type="molecule type" value="Genomic_DNA"/>
</dbReference>
<dbReference type="Proteomes" id="UP000594638">
    <property type="component" value="Unassembled WGS sequence"/>
</dbReference>
<keyword evidence="4" id="KW-1185">Reference proteome</keyword>
<dbReference type="SUPFAM" id="SSF54928">
    <property type="entry name" value="RNA-binding domain, RBD"/>
    <property type="match status" value="1"/>
</dbReference>
<dbReference type="CDD" id="cd01080">
    <property type="entry name" value="NAD_bind_m-THF_DH_Cyclohyd"/>
    <property type="match status" value="1"/>
</dbReference>
<dbReference type="GO" id="GO:0035999">
    <property type="term" value="P:tetrahydrofolate interconversion"/>
    <property type="evidence" value="ECO:0007669"/>
    <property type="project" value="TreeGrafter"/>
</dbReference>
<dbReference type="Pfam" id="PF00076">
    <property type="entry name" value="RRM_1"/>
    <property type="match status" value="1"/>
</dbReference>
<dbReference type="PANTHER" id="PTHR48099">
    <property type="entry name" value="C-1-TETRAHYDROFOLATE SYNTHASE, CYTOPLASMIC-RELATED"/>
    <property type="match status" value="1"/>
</dbReference>
<comment type="caution">
    <text evidence="3">The sequence shown here is derived from an EMBL/GenBank/DDBJ whole genome shotgun (WGS) entry which is preliminary data.</text>
</comment>
<sequence>MMKPIFCGNFEYETRQSDLERLFSKYGRIERVDMKSGFAFVYFEDERDAEDAIRGLDGRPFGYDRRRLSHLDEEKIMNFFRVEKDVDGFHLVDMGNLAIHGREPLFVPCAPKGCIELFLQYGVELIGKKAVVIVRSKIVGFACFIAFAEISCHSMVHAMTKNPEQVTSEAHIVITDIGVPNIVRGFWLKPGATVIDKGTNSVKYSDDFQDANSYLHGHRVVGDVCYEEAITKASAIAPVPGCVGPVTIAMLLSNALDSAKRAYNIA</sequence>
<reference evidence="3 4" key="1">
    <citation type="submission" date="2019-12" db="EMBL/GenBank/DDBJ databases">
        <authorList>
            <person name="Alioto T."/>
            <person name="Alioto T."/>
            <person name="Gomez Garrido J."/>
        </authorList>
    </citation>
    <scope>NUCLEOTIDE SEQUENCE [LARGE SCALE GENOMIC DNA]</scope>
</reference>
<dbReference type="Gramene" id="OE9A107731T1">
    <property type="protein sequence ID" value="OE9A107731C1"/>
    <property type="gene ID" value="OE9A107731"/>
</dbReference>
<evidence type="ECO:0000313" key="4">
    <source>
        <dbReference type="Proteomes" id="UP000594638"/>
    </source>
</evidence>
<evidence type="ECO:0000259" key="2">
    <source>
        <dbReference type="PROSITE" id="PS50102"/>
    </source>
</evidence>
<dbReference type="SMART" id="SM00360">
    <property type="entry name" value="RRM"/>
    <property type="match status" value="1"/>
</dbReference>
<dbReference type="GO" id="GO:0003723">
    <property type="term" value="F:RNA binding"/>
    <property type="evidence" value="ECO:0007669"/>
    <property type="project" value="UniProtKB-UniRule"/>
</dbReference>
<dbReference type="Gene3D" id="3.30.70.330">
    <property type="match status" value="1"/>
</dbReference>
<dbReference type="InterPro" id="IPR000672">
    <property type="entry name" value="THF_DH/CycHdrlase"/>
</dbReference>
<dbReference type="InterPro" id="IPR012677">
    <property type="entry name" value="Nucleotide-bd_a/b_plait_sf"/>
</dbReference>
<evidence type="ECO:0000313" key="3">
    <source>
        <dbReference type="EMBL" id="CAA3032371.1"/>
    </source>
</evidence>
<dbReference type="GO" id="GO:0004477">
    <property type="term" value="F:methenyltetrahydrofolate cyclohydrolase activity"/>
    <property type="evidence" value="ECO:0007669"/>
    <property type="project" value="TreeGrafter"/>
</dbReference>
<dbReference type="Pfam" id="PF02882">
    <property type="entry name" value="THF_DHG_CYH_C"/>
    <property type="match status" value="1"/>
</dbReference>
<protein>
    <submittedName>
        <fullName evidence="3">Bifunctional 1, mitochondrial-like isoform X3</fullName>
    </submittedName>
</protein>
<dbReference type="InterPro" id="IPR020631">
    <property type="entry name" value="THF_DH/CycHdrlase_NAD-bd_dom"/>
</dbReference>
<dbReference type="InterPro" id="IPR036291">
    <property type="entry name" value="NAD(P)-bd_dom_sf"/>
</dbReference>
<dbReference type="PANTHER" id="PTHR48099:SF13">
    <property type="entry name" value="METHYLENETETRAHYDROFOLATE DEHYDROGENASE"/>
    <property type="match status" value="1"/>
</dbReference>
<dbReference type="InterPro" id="IPR035979">
    <property type="entry name" value="RBD_domain_sf"/>
</dbReference>
<evidence type="ECO:0000256" key="1">
    <source>
        <dbReference type="PROSITE-ProRule" id="PRU00176"/>
    </source>
</evidence>
<organism evidence="3 4">
    <name type="scientific">Olea europaea subsp. europaea</name>
    <dbReference type="NCBI Taxonomy" id="158383"/>
    <lineage>
        <taxon>Eukaryota</taxon>
        <taxon>Viridiplantae</taxon>
        <taxon>Streptophyta</taxon>
        <taxon>Embryophyta</taxon>
        <taxon>Tracheophyta</taxon>
        <taxon>Spermatophyta</taxon>
        <taxon>Magnoliopsida</taxon>
        <taxon>eudicotyledons</taxon>
        <taxon>Gunneridae</taxon>
        <taxon>Pentapetalae</taxon>
        <taxon>asterids</taxon>
        <taxon>lamiids</taxon>
        <taxon>Lamiales</taxon>
        <taxon>Oleaceae</taxon>
        <taxon>Oleeae</taxon>
        <taxon>Olea</taxon>
    </lineage>
</organism>
<dbReference type="GO" id="GO:0004488">
    <property type="term" value="F:methylenetetrahydrofolate dehydrogenase (NADP+) activity"/>
    <property type="evidence" value="ECO:0007669"/>
    <property type="project" value="InterPro"/>
</dbReference>
<dbReference type="CDD" id="cd12234">
    <property type="entry name" value="RRM1_AtRSp31_like"/>
    <property type="match status" value="1"/>
</dbReference>
<gene>
    <name evidence="3" type="ORF">OLEA9_A107731</name>
</gene>
<dbReference type="Gene3D" id="3.40.50.720">
    <property type="entry name" value="NAD(P)-binding Rossmann-like Domain"/>
    <property type="match status" value="1"/>
</dbReference>
<dbReference type="InterPro" id="IPR000504">
    <property type="entry name" value="RRM_dom"/>
</dbReference>
<dbReference type="PRINTS" id="PR00085">
    <property type="entry name" value="THFDHDRGNASE"/>
</dbReference>
<feature type="domain" description="RRM" evidence="2">
    <location>
        <begin position="3"/>
        <end position="68"/>
    </location>
</feature>
<dbReference type="OrthoDB" id="5126881at2759"/>
<dbReference type="PROSITE" id="PS50102">
    <property type="entry name" value="RRM"/>
    <property type="match status" value="1"/>
</dbReference>
<dbReference type="SUPFAM" id="SSF51735">
    <property type="entry name" value="NAD(P)-binding Rossmann-fold domains"/>
    <property type="match status" value="1"/>
</dbReference>
<accession>A0A8S0VHR8</accession>
<dbReference type="Gene3D" id="3.40.50.10860">
    <property type="entry name" value="Leucine Dehydrogenase, chain A, domain 1"/>
    <property type="match status" value="1"/>
</dbReference>
<name>A0A8S0VHR8_OLEEU</name>
<proteinExistence type="predicted"/>
<keyword evidence="1" id="KW-0694">RNA-binding</keyword>
<dbReference type="AlphaFoldDB" id="A0A8S0VHR8"/>
<dbReference type="GO" id="GO:0005829">
    <property type="term" value="C:cytosol"/>
    <property type="evidence" value="ECO:0007669"/>
    <property type="project" value="TreeGrafter"/>
</dbReference>